<evidence type="ECO:0000313" key="1">
    <source>
        <dbReference type="EMBL" id="KAF2464286.1"/>
    </source>
</evidence>
<dbReference type="EMBL" id="MU003538">
    <property type="protein sequence ID" value="KAF2464286.1"/>
    <property type="molecule type" value="Genomic_DNA"/>
</dbReference>
<keyword evidence="2" id="KW-1185">Reference proteome</keyword>
<proteinExistence type="predicted"/>
<accession>A0ACB6QDR7</accession>
<comment type="caution">
    <text evidence="1">The sequence shown here is derived from an EMBL/GenBank/DDBJ whole genome shotgun (WGS) entry which is preliminary data.</text>
</comment>
<name>A0ACB6QDR7_9PLEO</name>
<sequence>MCAFAPLMLPMWPIVAPSLREDPKFGIDPYTITRPSPASSVGGWSTKGRGNQVYQWHNARRQYDLKPSKCLDLPPMYVQRPSLQITLNRYVGLKSLVGRKRLVEVGIRTAEVVRRIYEIAVGLPLLMKELLPESYQISRTMFVICAPLPYTEETNFLSNCSWSSNFGVAKLRSGRHRMKIRSGNHLPDAK</sequence>
<organism evidence="1 2">
    <name type="scientific">Lindgomyces ingoldianus</name>
    <dbReference type="NCBI Taxonomy" id="673940"/>
    <lineage>
        <taxon>Eukaryota</taxon>
        <taxon>Fungi</taxon>
        <taxon>Dikarya</taxon>
        <taxon>Ascomycota</taxon>
        <taxon>Pezizomycotina</taxon>
        <taxon>Dothideomycetes</taxon>
        <taxon>Pleosporomycetidae</taxon>
        <taxon>Pleosporales</taxon>
        <taxon>Lindgomycetaceae</taxon>
        <taxon>Lindgomyces</taxon>
    </lineage>
</organism>
<gene>
    <name evidence="1" type="ORF">BDR25DRAFT_361788</name>
</gene>
<evidence type="ECO:0000313" key="2">
    <source>
        <dbReference type="Proteomes" id="UP000799755"/>
    </source>
</evidence>
<protein>
    <submittedName>
        <fullName evidence="1">Uncharacterized protein</fullName>
    </submittedName>
</protein>
<reference evidence="1" key="1">
    <citation type="journal article" date="2020" name="Stud. Mycol.">
        <title>101 Dothideomycetes genomes: a test case for predicting lifestyles and emergence of pathogens.</title>
        <authorList>
            <person name="Haridas S."/>
            <person name="Albert R."/>
            <person name="Binder M."/>
            <person name="Bloem J."/>
            <person name="Labutti K."/>
            <person name="Salamov A."/>
            <person name="Andreopoulos B."/>
            <person name="Baker S."/>
            <person name="Barry K."/>
            <person name="Bills G."/>
            <person name="Bluhm B."/>
            <person name="Cannon C."/>
            <person name="Castanera R."/>
            <person name="Culley D."/>
            <person name="Daum C."/>
            <person name="Ezra D."/>
            <person name="Gonzalez J."/>
            <person name="Henrissat B."/>
            <person name="Kuo A."/>
            <person name="Liang C."/>
            <person name="Lipzen A."/>
            <person name="Lutzoni F."/>
            <person name="Magnuson J."/>
            <person name="Mondo S."/>
            <person name="Nolan M."/>
            <person name="Ohm R."/>
            <person name="Pangilinan J."/>
            <person name="Park H.-J."/>
            <person name="Ramirez L."/>
            <person name="Alfaro M."/>
            <person name="Sun H."/>
            <person name="Tritt A."/>
            <person name="Yoshinaga Y."/>
            <person name="Zwiers L.-H."/>
            <person name="Turgeon B."/>
            <person name="Goodwin S."/>
            <person name="Spatafora J."/>
            <person name="Crous P."/>
            <person name="Grigoriev I."/>
        </authorList>
    </citation>
    <scope>NUCLEOTIDE SEQUENCE</scope>
    <source>
        <strain evidence="1">ATCC 200398</strain>
    </source>
</reference>
<dbReference type="Proteomes" id="UP000799755">
    <property type="component" value="Unassembled WGS sequence"/>
</dbReference>